<feature type="region of interest" description="Disordered" evidence="1">
    <location>
        <begin position="92"/>
        <end position="111"/>
    </location>
</feature>
<feature type="compositionally biased region" description="Polar residues" evidence="1">
    <location>
        <begin position="98"/>
        <end position="111"/>
    </location>
</feature>
<dbReference type="PANTHER" id="PTHR14731:SF1">
    <property type="entry name" value="BAALC BINDER OF MAP3K1 AND KLF4 B"/>
    <property type="match status" value="1"/>
</dbReference>
<keyword evidence="3" id="KW-1185">Reference proteome</keyword>
<dbReference type="AlphaFoldDB" id="A0A9Q1FBV7"/>
<reference evidence="2" key="1">
    <citation type="journal article" date="2023" name="Science">
        <title>Genome structures resolve the early diversification of teleost fishes.</title>
        <authorList>
            <person name="Parey E."/>
            <person name="Louis A."/>
            <person name="Montfort J."/>
            <person name="Bouchez O."/>
            <person name="Roques C."/>
            <person name="Iampietro C."/>
            <person name="Lluch J."/>
            <person name="Castinel A."/>
            <person name="Donnadieu C."/>
            <person name="Desvignes T."/>
            <person name="Floi Bucao C."/>
            <person name="Jouanno E."/>
            <person name="Wen M."/>
            <person name="Mejri S."/>
            <person name="Dirks R."/>
            <person name="Jansen H."/>
            <person name="Henkel C."/>
            <person name="Chen W.J."/>
            <person name="Zahm M."/>
            <person name="Cabau C."/>
            <person name="Klopp C."/>
            <person name="Thompson A.W."/>
            <person name="Robinson-Rechavi M."/>
            <person name="Braasch I."/>
            <person name="Lecointre G."/>
            <person name="Bobe J."/>
            <person name="Postlethwait J.H."/>
            <person name="Berthelot C."/>
            <person name="Roest Crollius H."/>
            <person name="Guiguen Y."/>
        </authorList>
    </citation>
    <scope>NUCLEOTIDE SEQUENCE</scope>
    <source>
        <strain evidence="2">WJC10195</strain>
    </source>
</reference>
<accession>A0A9Q1FBV7</accession>
<gene>
    <name evidence="2" type="ORF">SKAU_G00182670</name>
</gene>
<dbReference type="GO" id="GO:0005737">
    <property type="term" value="C:cytoplasm"/>
    <property type="evidence" value="ECO:0007669"/>
    <property type="project" value="InterPro"/>
</dbReference>
<dbReference type="PANTHER" id="PTHR14731">
    <property type="entry name" value="BRAIN AND ACUTE LEUKEMIA CYTOPLASMIC PROTEIN"/>
    <property type="match status" value="1"/>
</dbReference>
<dbReference type="Proteomes" id="UP001152622">
    <property type="component" value="Chromosome 6"/>
</dbReference>
<sequence length="179" mass="19800">MGCGSSRTDALEPRYLESWTKETESTWLPGTDTDVPLSSIRNIPSENASELGFTAEKNSSSVADLFDDSFPGPAQAYMKVCSAMSEASLSDTKVAPASRQQEALSSHGNTLQKRSVMCTEEITEWRDNRMSTKQVTITVTQSVRQVDRGGWMRETSRTTFEVLKPSEDPKEAPARKNPK</sequence>
<evidence type="ECO:0000256" key="1">
    <source>
        <dbReference type="SAM" id="MobiDB-lite"/>
    </source>
</evidence>
<name>A0A9Q1FBV7_SYNKA</name>
<proteinExistence type="predicted"/>
<dbReference type="EMBL" id="JAINUF010000006">
    <property type="protein sequence ID" value="KAJ8355473.1"/>
    <property type="molecule type" value="Genomic_DNA"/>
</dbReference>
<dbReference type="OrthoDB" id="9940597at2759"/>
<evidence type="ECO:0008006" key="4">
    <source>
        <dbReference type="Google" id="ProtNLM"/>
    </source>
</evidence>
<evidence type="ECO:0000313" key="2">
    <source>
        <dbReference type="EMBL" id="KAJ8355473.1"/>
    </source>
</evidence>
<dbReference type="InterPro" id="IPR009728">
    <property type="entry name" value="BAALC"/>
</dbReference>
<evidence type="ECO:0000313" key="3">
    <source>
        <dbReference type="Proteomes" id="UP001152622"/>
    </source>
</evidence>
<dbReference type="Pfam" id="PF06989">
    <property type="entry name" value="BAALC_N"/>
    <property type="match status" value="1"/>
</dbReference>
<comment type="caution">
    <text evidence="2">The sequence shown here is derived from an EMBL/GenBank/DDBJ whole genome shotgun (WGS) entry which is preliminary data.</text>
</comment>
<protein>
    <recommendedName>
        <fullName evidence="4">Brain and acute leukemia cytoplasmic protein</fullName>
    </recommendedName>
</protein>
<organism evidence="2 3">
    <name type="scientific">Synaphobranchus kaupii</name>
    <name type="common">Kaup's arrowtooth eel</name>
    <dbReference type="NCBI Taxonomy" id="118154"/>
    <lineage>
        <taxon>Eukaryota</taxon>
        <taxon>Metazoa</taxon>
        <taxon>Chordata</taxon>
        <taxon>Craniata</taxon>
        <taxon>Vertebrata</taxon>
        <taxon>Euteleostomi</taxon>
        <taxon>Actinopterygii</taxon>
        <taxon>Neopterygii</taxon>
        <taxon>Teleostei</taxon>
        <taxon>Anguilliformes</taxon>
        <taxon>Synaphobranchidae</taxon>
        <taxon>Synaphobranchus</taxon>
    </lineage>
</organism>